<keyword evidence="2 3" id="KW-0694">RNA-binding</keyword>
<dbReference type="InterPro" id="IPR012677">
    <property type="entry name" value="Nucleotide-bd_a/b_plait_sf"/>
</dbReference>
<dbReference type="PROSITE" id="PS50102">
    <property type="entry name" value="RRM"/>
    <property type="match status" value="2"/>
</dbReference>
<dbReference type="CDD" id="cd12531">
    <property type="entry name" value="RRM3_MEI2_like"/>
    <property type="match status" value="1"/>
</dbReference>
<dbReference type="InterPro" id="IPR034454">
    <property type="entry name" value="MEI2-like_RRM3"/>
</dbReference>
<keyword evidence="1" id="KW-0677">Repeat</keyword>
<evidence type="ECO:0000313" key="7">
    <source>
        <dbReference type="Proteomes" id="UP000663760"/>
    </source>
</evidence>
<evidence type="ECO:0000256" key="1">
    <source>
        <dbReference type="ARBA" id="ARBA00022737"/>
    </source>
</evidence>
<evidence type="ECO:0000256" key="3">
    <source>
        <dbReference type="PROSITE-ProRule" id="PRU00176"/>
    </source>
</evidence>
<feature type="region of interest" description="Disordered" evidence="4">
    <location>
        <begin position="762"/>
        <end position="797"/>
    </location>
</feature>
<evidence type="ECO:0000256" key="4">
    <source>
        <dbReference type="SAM" id="MobiDB-lite"/>
    </source>
</evidence>
<dbReference type="SUPFAM" id="SSF54928">
    <property type="entry name" value="RNA-binding domain, RBD"/>
    <property type="match status" value="2"/>
</dbReference>
<dbReference type="FunFam" id="3.30.70.330:FF:000101">
    <property type="entry name" value="Protein MEI2-like 1"/>
    <property type="match status" value="1"/>
</dbReference>
<name>A0A7I8L7C7_SPIIN</name>
<dbReference type="GO" id="GO:0003723">
    <property type="term" value="F:RNA binding"/>
    <property type="evidence" value="ECO:0007669"/>
    <property type="project" value="UniProtKB-UniRule"/>
</dbReference>
<reference evidence="6" key="1">
    <citation type="submission" date="2020-02" db="EMBL/GenBank/DDBJ databases">
        <authorList>
            <person name="Scholz U."/>
            <person name="Mascher M."/>
            <person name="Fiebig A."/>
        </authorList>
    </citation>
    <scope>NUCLEOTIDE SEQUENCE</scope>
</reference>
<evidence type="ECO:0000313" key="6">
    <source>
        <dbReference type="EMBL" id="CAA7405165.1"/>
    </source>
</evidence>
<evidence type="ECO:0000256" key="2">
    <source>
        <dbReference type="ARBA" id="ARBA00022884"/>
    </source>
</evidence>
<keyword evidence="7" id="KW-1185">Reference proteome</keyword>
<dbReference type="InterPro" id="IPR035979">
    <property type="entry name" value="RBD_domain_sf"/>
</dbReference>
<feature type="domain" description="RRM" evidence="5">
    <location>
        <begin position="274"/>
        <end position="347"/>
    </location>
</feature>
<dbReference type="SMART" id="SM00360">
    <property type="entry name" value="RRM"/>
    <property type="match status" value="3"/>
</dbReference>
<dbReference type="InterPro" id="IPR034453">
    <property type="entry name" value="MEI2-like_RRM1"/>
</dbReference>
<dbReference type="InterPro" id="IPR000504">
    <property type="entry name" value="RRM_dom"/>
</dbReference>
<organism evidence="6 7">
    <name type="scientific">Spirodela intermedia</name>
    <name type="common">Intermediate duckweed</name>
    <dbReference type="NCBI Taxonomy" id="51605"/>
    <lineage>
        <taxon>Eukaryota</taxon>
        <taxon>Viridiplantae</taxon>
        <taxon>Streptophyta</taxon>
        <taxon>Embryophyta</taxon>
        <taxon>Tracheophyta</taxon>
        <taxon>Spermatophyta</taxon>
        <taxon>Magnoliopsida</taxon>
        <taxon>Liliopsida</taxon>
        <taxon>Araceae</taxon>
        <taxon>Lemnoideae</taxon>
        <taxon>Spirodela</taxon>
    </lineage>
</organism>
<feature type="compositionally biased region" description="Basic and acidic residues" evidence="4">
    <location>
        <begin position="777"/>
        <end position="787"/>
    </location>
</feature>
<feature type="region of interest" description="Disordered" evidence="4">
    <location>
        <begin position="924"/>
        <end position="990"/>
    </location>
</feature>
<dbReference type="PANTHER" id="PTHR23189">
    <property type="entry name" value="RNA RECOGNITION MOTIF-CONTAINING"/>
    <property type="match status" value="1"/>
</dbReference>
<gene>
    <name evidence="6" type="ORF">SI8410_11015843</name>
</gene>
<dbReference type="InterPro" id="IPR007201">
    <property type="entry name" value="Mei2-like_Rrm_C"/>
</dbReference>
<accession>A0A7I8L7C7</accession>
<feature type="region of interest" description="Disordered" evidence="4">
    <location>
        <begin position="431"/>
        <end position="451"/>
    </location>
</feature>
<feature type="compositionally biased region" description="Polar residues" evidence="4">
    <location>
        <begin position="972"/>
        <end position="984"/>
    </location>
</feature>
<evidence type="ECO:0000259" key="5">
    <source>
        <dbReference type="PROSITE" id="PS50102"/>
    </source>
</evidence>
<feature type="domain" description="RRM" evidence="5">
    <location>
        <begin position="359"/>
        <end position="432"/>
    </location>
</feature>
<dbReference type="Pfam" id="PF00076">
    <property type="entry name" value="RRM_1"/>
    <property type="match status" value="2"/>
</dbReference>
<dbReference type="Proteomes" id="UP000663760">
    <property type="component" value="Chromosome 11"/>
</dbReference>
<dbReference type="Gene3D" id="3.30.70.330">
    <property type="match status" value="3"/>
</dbReference>
<dbReference type="AlphaFoldDB" id="A0A7I8L7C7"/>
<dbReference type="CDD" id="cd12524">
    <property type="entry name" value="RRM1_MEI2_like"/>
    <property type="match status" value="1"/>
</dbReference>
<dbReference type="EMBL" id="LR746274">
    <property type="protein sequence ID" value="CAA7405165.1"/>
    <property type="molecule type" value="Genomic_DNA"/>
</dbReference>
<proteinExistence type="predicted"/>
<sequence>MPSEIMDQRHLSSVCMASAPSTLFSNGICLLSERQAECWKSDSLPHYHDAEGMPSVPGSRPAGEIGLNSVEPFKYFNLFKDQRSKFGIDKDCMDAERTIRQSTAPWKATGQDSGLQSNSLGCPGSPFVDMSKSGFQFKNDMLSSSLSEAFSRELSLSSMDPSCGHSTNINPNLEEDESFESLEEIEARIIGNLLPDDDDLISGVTDGIEYVPRHNFDDVEDDLFCSIGGMELEADDGLRGNKILDPAVGVRNFQQEVLSGTFSGERLHVDRPSRSLIVRNISGNVEDSELRVVFEQYGSIHTLYTACKHRGFVMISYYDLRSARNAMKALQNKPLKNRKLDVQFSIPKDNQFESDINQGTLEILNLDFSVSNDDLLQIFGIYGDIKEIRETPHKRHHKFIEFYDVRAAEAALHSLNGSGIPGKKIKLIPSRPGVPRWSATQQPSPDLEQREPAGCCQLESPCHYPPSGDHGTTNHGVITSYGLDAGSFHARHSSLHTQHRFLDNNFGVTASPIRVSPASIKSNPAELELSHSLGDRNTGFPSPYSRSLPEYHDCVTSGLPFNSLSAMSSMSMNINARPVNAFDNIHIQNAGSEGANSHPFEYNHAFGTSANGNGCLHGHRNAWSNASPYHHHQQQQQLQQSQGPMIWPNSPSLVNIPASPSQSRGLPRSPSPMVNTFLPLRHHHVGSAPSANPSLWDRRTYVRDGAASGPCFHPGSVGSLGISGISGLHPLELSSRSFLPHIGGTILDPSRYSPQQRCQTFHGRNPMIPVPTQFDSPSDRARSRRSDASSNQADSRKQYELDIERIIRREDSRTTLMIKNIPNKYTSKMLLAAIDENHHGTYDFIYLPIDFKNKCNVGYAFINMIDPRKIIPFFQTFNGKKWEKFNSEKVASLAYARIQGKAALIAHFQNSSLMNEDKRCRPILFQTDGPNAGDQEPFPMGINIRSRNGKPRAAGNEQNQMGSSGGLPSVNGEESPNGTDSSPGSVKALD</sequence>
<dbReference type="OrthoDB" id="417481at2759"/>
<dbReference type="Pfam" id="PF04059">
    <property type="entry name" value="RRM_2"/>
    <property type="match status" value="1"/>
</dbReference>
<protein>
    <recommendedName>
        <fullName evidence="5">RRM domain-containing protein</fullName>
    </recommendedName>
</protein>